<sequence length="114" mass="13474">MIVKVIIKRDVTDGKEKDFFAHLKNLRFNAMDQKGYISGETLICAEKTNKVMVISKWEKLEDWNNWRNSKKRMELDGRLSKLQDNPTIYEPYVFSKYKMAAEQGFPLPLQDQQL</sequence>
<feature type="domain" description="ABM" evidence="1">
    <location>
        <begin position="3"/>
        <end position="93"/>
    </location>
</feature>
<proteinExistence type="predicted"/>
<gene>
    <name evidence="2" type="ORF">SAMN04487931_105270</name>
</gene>
<accession>A0A1H2GLV5</accession>
<dbReference type="GO" id="GO:0004497">
    <property type="term" value="F:monooxygenase activity"/>
    <property type="evidence" value="ECO:0007669"/>
    <property type="project" value="UniProtKB-KW"/>
</dbReference>
<keyword evidence="3" id="KW-1185">Reference proteome</keyword>
<dbReference type="InterPro" id="IPR007138">
    <property type="entry name" value="ABM_dom"/>
</dbReference>
<evidence type="ECO:0000313" key="3">
    <source>
        <dbReference type="Proteomes" id="UP000199608"/>
    </source>
</evidence>
<keyword evidence="2" id="KW-0560">Oxidoreductase</keyword>
<dbReference type="SUPFAM" id="SSF54909">
    <property type="entry name" value="Dimeric alpha+beta barrel"/>
    <property type="match status" value="1"/>
</dbReference>
<dbReference type="PROSITE" id="PS51725">
    <property type="entry name" value="ABM"/>
    <property type="match status" value="1"/>
</dbReference>
<dbReference type="Gene3D" id="3.30.70.100">
    <property type="match status" value="1"/>
</dbReference>
<dbReference type="Proteomes" id="UP000199608">
    <property type="component" value="Unassembled WGS sequence"/>
</dbReference>
<dbReference type="AlphaFoldDB" id="A0A1H2GLV5"/>
<name>A0A1H2GLV5_9BACT</name>
<dbReference type="RefSeq" id="WP_014957203.1">
    <property type="nucleotide sequence ID" value="NZ_FNLL01000005.1"/>
</dbReference>
<dbReference type="EMBL" id="FNLL01000005">
    <property type="protein sequence ID" value="SDU20469.1"/>
    <property type="molecule type" value="Genomic_DNA"/>
</dbReference>
<protein>
    <submittedName>
        <fullName evidence="2">Heme-degrading monooxygenase HmoA</fullName>
    </submittedName>
</protein>
<evidence type="ECO:0000313" key="2">
    <source>
        <dbReference type="EMBL" id="SDU20469.1"/>
    </source>
</evidence>
<organism evidence="2 3">
    <name type="scientific">Desulfobacula phenolica</name>
    <dbReference type="NCBI Taxonomy" id="90732"/>
    <lineage>
        <taxon>Bacteria</taxon>
        <taxon>Pseudomonadati</taxon>
        <taxon>Thermodesulfobacteriota</taxon>
        <taxon>Desulfobacteria</taxon>
        <taxon>Desulfobacterales</taxon>
        <taxon>Desulfobacteraceae</taxon>
        <taxon>Desulfobacula</taxon>
    </lineage>
</organism>
<dbReference type="InterPro" id="IPR011008">
    <property type="entry name" value="Dimeric_a/b-barrel"/>
</dbReference>
<evidence type="ECO:0000259" key="1">
    <source>
        <dbReference type="PROSITE" id="PS51725"/>
    </source>
</evidence>
<keyword evidence="2" id="KW-0503">Monooxygenase</keyword>
<dbReference type="Pfam" id="PF03992">
    <property type="entry name" value="ABM"/>
    <property type="match status" value="1"/>
</dbReference>
<reference evidence="3" key="1">
    <citation type="submission" date="2016-10" db="EMBL/GenBank/DDBJ databases">
        <authorList>
            <person name="Varghese N."/>
            <person name="Submissions S."/>
        </authorList>
    </citation>
    <scope>NUCLEOTIDE SEQUENCE [LARGE SCALE GENOMIC DNA]</scope>
    <source>
        <strain evidence="3">DSM 3384</strain>
    </source>
</reference>